<comment type="pathway">
    <text evidence="1">Glycan metabolism; pectin degradation; 2-dehydro-3-deoxy-D-gluconate from pectin: step 1/5.</text>
</comment>
<feature type="region of interest" description="Disordered" evidence="6">
    <location>
        <begin position="1"/>
        <end position="34"/>
    </location>
</feature>
<dbReference type="InterPro" id="IPR012334">
    <property type="entry name" value="Pectin_lyas_fold"/>
</dbReference>
<feature type="compositionally biased region" description="Pro residues" evidence="6">
    <location>
        <begin position="86"/>
        <end position="100"/>
    </location>
</feature>
<dbReference type="GO" id="GO:0045490">
    <property type="term" value="P:pectin catabolic process"/>
    <property type="evidence" value="ECO:0007669"/>
    <property type="project" value="TreeGrafter"/>
</dbReference>
<dbReference type="EC" id="3.1.1.11" evidence="3"/>
<dbReference type="GO" id="GO:0042545">
    <property type="term" value="P:cell wall modification"/>
    <property type="evidence" value="ECO:0007669"/>
    <property type="project" value="InterPro"/>
</dbReference>
<evidence type="ECO:0000256" key="2">
    <source>
        <dbReference type="ARBA" id="ARBA00008891"/>
    </source>
</evidence>
<protein>
    <recommendedName>
        <fullName evidence="3">pectinesterase</fullName>
        <ecNumber evidence="3">3.1.1.11</ecNumber>
    </recommendedName>
</protein>
<dbReference type="EMBL" id="JAUJYN010000006">
    <property type="protein sequence ID" value="KAK1268852.1"/>
    <property type="molecule type" value="Genomic_DNA"/>
</dbReference>
<feature type="region of interest" description="Disordered" evidence="6">
    <location>
        <begin position="83"/>
        <end position="114"/>
    </location>
</feature>
<dbReference type="InterPro" id="IPR011050">
    <property type="entry name" value="Pectin_lyase_fold/virulence"/>
</dbReference>
<evidence type="ECO:0000313" key="8">
    <source>
        <dbReference type="EMBL" id="KAK1268852.1"/>
    </source>
</evidence>
<reference evidence="8" key="2">
    <citation type="submission" date="2023-06" db="EMBL/GenBank/DDBJ databases">
        <authorList>
            <person name="Ma L."/>
            <person name="Liu K.-W."/>
            <person name="Li Z."/>
            <person name="Hsiao Y.-Y."/>
            <person name="Qi Y."/>
            <person name="Fu T."/>
            <person name="Tang G."/>
            <person name="Zhang D."/>
            <person name="Sun W.-H."/>
            <person name="Liu D.-K."/>
            <person name="Li Y."/>
            <person name="Chen G.-Z."/>
            <person name="Liu X.-D."/>
            <person name="Liao X.-Y."/>
            <person name="Jiang Y.-T."/>
            <person name="Yu X."/>
            <person name="Hao Y."/>
            <person name="Huang J."/>
            <person name="Zhao X.-W."/>
            <person name="Ke S."/>
            <person name="Chen Y.-Y."/>
            <person name="Wu W.-L."/>
            <person name="Hsu J.-L."/>
            <person name="Lin Y.-F."/>
            <person name="Huang M.-D."/>
            <person name="Li C.-Y."/>
            <person name="Huang L."/>
            <person name="Wang Z.-W."/>
            <person name="Zhao X."/>
            <person name="Zhong W.-Y."/>
            <person name="Peng D.-H."/>
            <person name="Ahmad S."/>
            <person name="Lan S."/>
            <person name="Zhang J.-S."/>
            <person name="Tsai W.-C."/>
            <person name="Van De Peer Y."/>
            <person name="Liu Z.-J."/>
        </authorList>
    </citation>
    <scope>NUCLEOTIDE SEQUENCE</scope>
    <source>
        <strain evidence="8">SCP</strain>
        <tissue evidence="8">Leaves</tissue>
    </source>
</reference>
<evidence type="ECO:0000313" key="9">
    <source>
        <dbReference type="Proteomes" id="UP001179952"/>
    </source>
</evidence>
<dbReference type="InterPro" id="IPR000070">
    <property type="entry name" value="Pectinesterase_cat"/>
</dbReference>
<dbReference type="SUPFAM" id="SSF51126">
    <property type="entry name" value="Pectin lyase-like"/>
    <property type="match status" value="1"/>
</dbReference>
<gene>
    <name evidence="8" type="ORF">QJS04_geneDACA014009</name>
</gene>
<keyword evidence="4" id="KW-0378">Hydrolase</keyword>
<comment type="caution">
    <text evidence="8">The sequence shown here is derived from an EMBL/GenBank/DDBJ whole genome shotgun (WGS) entry which is preliminary data.</text>
</comment>
<proteinExistence type="inferred from homology"/>
<feature type="domain" description="Pectinesterase catalytic" evidence="7">
    <location>
        <begin position="184"/>
        <end position="355"/>
    </location>
</feature>
<accession>A0AAV9AY42</accession>
<keyword evidence="5" id="KW-0063">Aspartyl esterase</keyword>
<organism evidence="8 9">
    <name type="scientific">Acorus gramineus</name>
    <name type="common">Dwarf sweet flag</name>
    <dbReference type="NCBI Taxonomy" id="55184"/>
    <lineage>
        <taxon>Eukaryota</taxon>
        <taxon>Viridiplantae</taxon>
        <taxon>Streptophyta</taxon>
        <taxon>Embryophyta</taxon>
        <taxon>Tracheophyta</taxon>
        <taxon>Spermatophyta</taxon>
        <taxon>Magnoliopsida</taxon>
        <taxon>Liliopsida</taxon>
        <taxon>Acoraceae</taxon>
        <taxon>Acorus</taxon>
    </lineage>
</organism>
<evidence type="ECO:0000256" key="6">
    <source>
        <dbReference type="SAM" id="MobiDB-lite"/>
    </source>
</evidence>
<dbReference type="Pfam" id="PF01095">
    <property type="entry name" value="Pectinesterase"/>
    <property type="match status" value="1"/>
</dbReference>
<dbReference type="PANTHER" id="PTHR31321:SF126">
    <property type="entry name" value="PECTINESTERASE"/>
    <property type="match status" value="1"/>
</dbReference>
<dbReference type="Proteomes" id="UP001179952">
    <property type="component" value="Unassembled WGS sequence"/>
</dbReference>
<name>A0AAV9AY42_ACOGR</name>
<dbReference type="PANTHER" id="PTHR31321">
    <property type="entry name" value="ACYL-COA THIOESTER HYDROLASE YBHC-RELATED"/>
    <property type="match status" value="1"/>
</dbReference>
<sequence length="488" mass="51006">MSLRAINLNMKGKSFQNRSNRKNMKTPPSRRFQPYIFPAKSTTNIKHTKKSQQTMALSPSLKATSLSLLILLQLLHLPLLSSAHNHPPPPPQASPPPPTPVSHHGYGTGGGSHDFGADVGSTVSAGFGQAIGMGASVSADLNGWISANVHTFEDVFAHSIFGHGVGALIEPLLMLAENGKQVLTVRQDGTGQFRTITDAIASVPQTNGRRIVIKVGAGVYKEAVIVDRPFITLCGDPFAMPTIAFDGKAGVSAALHITADFFVASNLIFENTAWASASASASVSAGGVACRVSGDKAAFFNCKFNGNQNTLWDEKGNHYFKDCFIQGSIDFLFGLAKSLFEHCQVHLVKSVSPSVHVGAGDGVGAGLGLSSLIGALASVGGSSFVHCSLVGSLSSYADLALKLGARVVFAFCYLGGSLVPNFGSDGKSTSSSSSPSWRTPVYGEYKCMGPGSSGTGGLGKALTDTQAAPFLGPTFLQASKWLLPPVQY</sequence>
<evidence type="ECO:0000256" key="5">
    <source>
        <dbReference type="ARBA" id="ARBA00023085"/>
    </source>
</evidence>
<comment type="similarity">
    <text evidence="2">Belongs to the pectinesterase family.</text>
</comment>
<dbReference type="Gene3D" id="2.160.20.10">
    <property type="entry name" value="Single-stranded right-handed beta-helix, Pectin lyase-like"/>
    <property type="match status" value="1"/>
</dbReference>
<evidence type="ECO:0000256" key="4">
    <source>
        <dbReference type="ARBA" id="ARBA00022801"/>
    </source>
</evidence>
<evidence type="ECO:0000259" key="7">
    <source>
        <dbReference type="Pfam" id="PF01095"/>
    </source>
</evidence>
<reference evidence="8" key="1">
    <citation type="journal article" date="2023" name="Nat. Commun.">
        <title>Diploid and tetraploid genomes of Acorus and the evolution of monocots.</title>
        <authorList>
            <person name="Ma L."/>
            <person name="Liu K.W."/>
            <person name="Li Z."/>
            <person name="Hsiao Y.Y."/>
            <person name="Qi Y."/>
            <person name="Fu T."/>
            <person name="Tang G.D."/>
            <person name="Zhang D."/>
            <person name="Sun W.H."/>
            <person name="Liu D.K."/>
            <person name="Li Y."/>
            <person name="Chen G.Z."/>
            <person name="Liu X.D."/>
            <person name="Liao X.Y."/>
            <person name="Jiang Y.T."/>
            <person name="Yu X."/>
            <person name="Hao Y."/>
            <person name="Huang J."/>
            <person name="Zhao X.W."/>
            <person name="Ke S."/>
            <person name="Chen Y.Y."/>
            <person name="Wu W.L."/>
            <person name="Hsu J.L."/>
            <person name="Lin Y.F."/>
            <person name="Huang M.D."/>
            <person name="Li C.Y."/>
            <person name="Huang L."/>
            <person name="Wang Z.W."/>
            <person name="Zhao X."/>
            <person name="Zhong W.Y."/>
            <person name="Peng D.H."/>
            <person name="Ahmad S."/>
            <person name="Lan S."/>
            <person name="Zhang J.S."/>
            <person name="Tsai W.C."/>
            <person name="Van de Peer Y."/>
            <person name="Liu Z.J."/>
        </authorList>
    </citation>
    <scope>NUCLEOTIDE SEQUENCE</scope>
    <source>
        <strain evidence="8">SCP</strain>
    </source>
</reference>
<dbReference type="GO" id="GO:0030599">
    <property type="term" value="F:pectinesterase activity"/>
    <property type="evidence" value="ECO:0007669"/>
    <property type="project" value="UniProtKB-EC"/>
</dbReference>
<keyword evidence="9" id="KW-1185">Reference proteome</keyword>
<evidence type="ECO:0000256" key="3">
    <source>
        <dbReference type="ARBA" id="ARBA00013229"/>
    </source>
</evidence>
<dbReference type="AlphaFoldDB" id="A0AAV9AY42"/>
<evidence type="ECO:0000256" key="1">
    <source>
        <dbReference type="ARBA" id="ARBA00005184"/>
    </source>
</evidence>